<dbReference type="AlphaFoldDB" id="A0A4C1VU40"/>
<keyword evidence="2" id="KW-1185">Reference proteome</keyword>
<proteinExistence type="predicted"/>
<sequence length="94" mass="10416">MRSIIASYIRATDLVDPVRCSVLLKMLTYSSDFGAARLDPCELYTVVPYTYTLSERSAELHSRRSGGVLGFIFVTNFLDSVAALKARDKSYAIA</sequence>
<comment type="caution">
    <text evidence="1">The sequence shown here is derived from an EMBL/GenBank/DDBJ whole genome shotgun (WGS) entry which is preliminary data.</text>
</comment>
<organism evidence="1 2">
    <name type="scientific">Eumeta variegata</name>
    <name type="common">Bagworm moth</name>
    <name type="synonym">Eumeta japonica</name>
    <dbReference type="NCBI Taxonomy" id="151549"/>
    <lineage>
        <taxon>Eukaryota</taxon>
        <taxon>Metazoa</taxon>
        <taxon>Ecdysozoa</taxon>
        <taxon>Arthropoda</taxon>
        <taxon>Hexapoda</taxon>
        <taxon>Insecta</taxon>
        <taxon>Pterygota</taxon>
        <taxon>Neoptera</taxon>
        <taxon>Endopterygota</taxon>
        <taxon>Lepidoptera</taxon>
        <taxon>Glossata</taxon>
        <taxon>Ditrysia</taxon>
        <taxon>Tineoidea</taxon>
        <taxon>Psychidae</taxon>
        <taxon>Oiketicinae</taxon>
        <taxon>Eumeta</taxon>
    </lineage>
</organism>
<protein>
    <submittedName>
        <fullName evidence="1">Uncharacterized protein</fullName>
    </submittedName>
</protein>
<evidence type="ECO:0000313" key="2">
    <source>
        <dbReference type="Proteomes" id="UP000299102"/>
    </source>
</evidence>
<accession>A0A4C1VU40</accession>
<name>A0A4C1VU40_EUMVA</name>
<dbReference type="EMBL" id="BGZK01000410">
    <property type="protein sequence ID" value="GBP42020.1"/>
    <property type="molecule type" value="Genomic_DNA"/>
</dbReference>
<dbReference type="Proteomes" id="UP000299102">
    <property type="component" value="Unassembled WGS sequence"/>
</dbReference>
<gene>
    <name evidence="1" type="ORF">EVAR_95019_1</name>
</gene>
<reference evidence="1 2" key="1">
    <citation type="journal article" date="2019" name="Commun. Biol.">
        <title>The bagworm genome reveals a unique fibroin gene that provides high tensile strength.</title>
        <authorList>
            <person name="Kono N."/>
            <person name="Nakamura H."/>
            <person name="Ohtoshi R."/>
            <person name="Tomita M."/>
            <person name="Numata K."/>
            <person name="Arakawa K."/>
        </authorList>
    </citation>
    <scope>NUCLEOTIDE SEQUENCE [LARGE SCALE GENOMIC DNA]</scope>
</reference>
<dbReference type="OrthoDB" id="361102at2759"/>
<evidence type="ECO:0000313" key="1">
    <source>
        <dbReference type="EMBL" id="GBP42020.1"/>
    </source>
</evidence>